<evidence type="ECO:0000313" key="2">
    <source>
        <dbReference type="Proteomes" id="UP000324222"/>
    </source>
</evidence>
<name>A0A5B7J8T7_PORTR</name>
<dbReference type="SUPFAM" id="SSF48726">
    <property type="entry name" value="Immunoglobulin"/>
    <property type="match status" value="1"/>
</dbReference>
<proteinExistence type="predicted"/>
<comment type="caution">
    <text evidence="1">The sequence shown here is derived from an EMBL/GenBank/DDBJ whole genome shotgun (WGS) entry which is preliminary data.</text>
</comment>
<dbReference type="Gene3D" id="2.60.40.10">
    <property type="entry name" value="Immunoglobulins"/>
    <property type="match status" value="1"/>
</dbReference>
<evidence type="ECO:0000313" key="1">
    <source>
        <dbReference type="EMBL" id="MPC89338.1"/>
    </source>
</evidence>
<gene>
    <name evidence="1" type="ORF">E2C01_084278</name>
</gene>
<keyword evidence="2" id="KW-1185">Reference proteome</keyword>
<sequence>MTELTYTLTLRRCFTLCVSGAAGQDQAFRERPDSVQVRAGSDVFLRCAVDHQQGKAQWTKDGFALGECAVFFHSHKCSLFVLFF</sequence>
<reference evidence="1 2" key="1">
    <citation type="submission" date="2019-05" db="EMBL/GenBank/DDBJ databases">
        <title>Another draft genome of Portunus trituberculatus and its Hox gene families provides insights of decapod evolution.</title>
        <authorList>
            <person name="Jeong J.-H."/>
            <person name="Song I."/>
            <person name="Kim S."/>
            <person name="Choi T."/>
            <person name="Kim D."/>
            <person name="Ryu S."/>
            <person name="Kim W."/>
        </authorList>
    </citation>
    <scope>NUCLEOTIDE SEQUENCE [LARGE SCALE GENOMIC DNA]</scope>
    <source>
        <tissue evidence="1">Muscle</tissue>
    </source>
</reference>
<accession>A0A5B7J8T7</accession>
<dbReference type="InterPro" id="IPR013783">
    <property type="entry name" value="Ig-like_fold"/>
</dbReference>
<protein>
    <recommendedName>
        <fullName evidence="3">Ig-like domain-containing protein</fullName>
    </recommendedName>
</protein>
<evidence type="ECO:0008006" key="3">
    <source>
        <dbReference type="Google" id="ProtNLM"/>
    </source>
</evidence>
<dbReference type="OrthoDB" id="6369294at2759"/>
<dbReference type="AlphaFoldDB" id="A0A5B7J8T7"/>
<dbReference type="EMBL" id="VSRR010080689">
    <property type="protein sequence ID" value="MPC89338.1"/>
    <property type="molecule type" value="Genomic_DNA"/>
</dbReference>
<dbReference type="Proteomes" id="UP000324222">
    <property type="component" value="Unassembled WGS sequence"/>
</dbReference>
<dbReference type="InterPro" id="IPR036179">
    <property type="entry name" value="Ig-like_dom_sf"/>
</dbReference>
<organism evidence="1 2">
    <name type="scientific">Portunus trituberculatus</name>
    <name type="common">Swimming crab</name>
    <name type="synonym">Neptunus trituberculatus</name>
    <dbReference type="NCBI Taxonomy" id="210409"/>
    <lineage>
        <taxon>Eukaryota</taxon>
        <taxon>Metazoa</taxon>
        <taxon>Ecdysozoa</taxon>
        <taxon>Arthropoda</taxon>
        <taxon>Crustacea</taxon>
        <taxon>Multicrustacea</taxon>
        <taxon>Malacostraca</taxon>
        <taxon>Eumalacostraca</taxon>
        <taxon>Eucarida</taxon>
        <taxon>Decapoda</taxon>
        <taxon>Pleocyemata</taxon>
        <taxon>Brachyura</taxon>
        <taxon>Eubrachyura</taxon>
        <taxon>Portunoidea</taxon>
        <taxon>Portunidae</taxon>
        <taxon>Portuninae</taxon>
        <taxon>Portunus</taxon>
    </lineage>
</organism>